<keyword evidence="4" id="KW-1133">Transmembrane helix</keyword>
<evidence type="ECO:0000256" key="4">
    <source>
        <dbReference type="ARBA" id="ARBA00022989"/>
    </source>
</evidence>
<dbReference type="GO" id="GO:0016491">
    <property type="term" value="F:oxidoreductase activity"/>
    <property type="evidence" value="ECO:0007669"/>
    <property type="project" value="UniProtKB-KW"/>
</dbReference>
<keyword evidence="11" id="KW-1185">Reference proteome</keyword>
<keyword evidence="6" id="KW-0843">Virulence</keyword>
<dbReference type="Pfam" id="PF11807">
    <property type="entry name" value="UstYa"/>
    <property type="match status" value="1"/>
</dbReference>
<dbReference type="EMBL" id="MU857240">
    <property type="protein sequence ID" value="KAK4148882.1"/>
    <property type="molecule type" value="Genomic_DNA"/>
</dbReference>
<evidence type="ECO:0000313" key="11">
    <source>
        <dbReference type="Proteomes" id="UP001302745"/>
    </source>
</evidence>
<evidence type="ECO:0000256" key="7">
    <source>
        <dbReference type="ARBA" id="ARBA00023136"/>
    </source>
</evidence>
<accession>A0AAN6ZS41</accession>
<evidence type="ECO:0000256" key="1">
    <source>
        <dbReference type="ARBA" id="ARBA00004167"/>
    </source>
</evidence>
<dbReference type="GO" id="GO:0016020">
    <property type="term" value="C:membrane"/>
    <property type="evidence" value="ECO:0007669"/>
    <property type="project" value="UniProtKB-SubCell"/>
</dbReference>
<evidence type="ECO:0000313" key="10">
    <source>
        <dbReference type="EMBL" id="KAK4148882.1"/>
    </source>
</evidence>
<dbReference type="PANTHER" id="PTHR33365:SF11">
    <property type="entry name" value="TAT PATHWAY SIGNAL SEQUENCE"/>
    <property type="match status" value="1"/>
</dbReference>
<keyword evidence="7" id="KW-0472">Membrane</keyword>
<comment type="pathway">
    <text evidence="2">Mycotoxin biosynthesis.</text>
</comment>
<dbReference type="Proteomes" id="UP001302745">
    <property type="component" value="Unassembled WGS sequence"/>
</dbReference>
<comment type="caution">
    <text evidence="10">The sequence shown here is derived from an EMBL/GenBank/DDBJ whole genome shotgun (WGS) entry which is preliminary data.</text>
</comment>
<keyword evidence="5" id="KW-0560">Oxidoreductase</keyword>
<proteinExistence type="inferred from homology"/>
<comment type="similarity">
    <text evidence="9">Belongs to the ustYa family.</text>
</comment>
<evidence type="ECO:0000256" key="2">
    <source>
        <dbReference type="ARBA" id="ARBA00004685"/>
    </source>
</evidence>
<gene>
    <name evidence="10" type="ORF">C8A00DRAFT_38532</name>
</gene>
<dbReference type="PANTHER" id="PTHR33365">
    <property type="entry name" value="YALI0B05434P"/>
    <property type="match status" value="1"/>
</dbReference>
<name>A0AAN6ZS41_9PEZI</name>
<dbReference type="AlphaFoldDB" id="A0AAN6ZS41"/>
<protein>
    <submittedName>
        <fullName evidence="10">Uncharacterized protein</fullName>
    </submittedName>
</protein>
<evidence type="ECO:0000256" key="6">
    <source>
        <dbReference type="ARBA" id="ARBA00023026"/>
    </source>
</evidence>
<keyword evidence="3" id="KW-0812">Transmembrane</keyword>
<dbReference type="GO" id="GO:0043386">
    <property type="term" value="P:mycotoxin biosynthetic process"/>
    <property type="evidence" value="ECO:0007669"/>
    <property type="project" value="InterPro"/>
</dbReference>
<sequence>MEESSEESDALWQSLIPGRGEANGMMVIENPEQYGIEQGLMIGPNTYKYGVSMFHSLHCLITVRDVLFGLLQGKLNVSDYGREDENGDPTYLTERIKGHTTHCLDYIRQEIQCCGDMTPEPPPRGLENTILGTGGNPHPNCKSYTKAFEFMEANQQAFERPENMAHHEVVPGKVPDGKGN</sequence>
<evidence type="ECO:0000256" key="3">
    <source>
        <dbReference type="ARBA" id="ARBA00022692"/>
    </source>
</evidence>
<organism evidence="10 11">
    <name type="scientific">Chaetomidium leptoderma</name>
    <dbReference type="NCBI Taxonomy" id="669021"/>
    <lineage>
        <taxon>Eukaryota</taxon>
        <taxon>Fungi</taxon>
        <taxon>Dikarya</taxon>
        <taxon>Ascomycota</taxon>
        <taxon>Pezizomycotina</taxon>
        <taxon>Sordariomycetes</taxon>
        <taxon>Sordariomycetidae</taxon>
        <taxon>Sordariales</taxon>
        <taxon>Chaetomiaceae</taxon>
        <taxon>Chaetomidium</taxon>
    </lineage>
</organism>
<reference evidence="10" key="2">
    <citation type="submission" date="2023-05" db="EMBL/GenBank/DDBJ databases">
        <authorList>
            <consortium name="Lawrence Berkeley National Laboratory"/>
            <person name="Steindorff A."/>
            <person name="Hensen N."/>
            <person name="Bonometti L."/>
            <person name="Westerberg I."/>
            <person name="Brannstrom I.O."/>
            <person name="Guillou S."/>
            <person name="Cros-Aarteil S."/>
            <person name="Calhoun S."/>
            <person name="Haridas S."/>
            <person name="Kuo A."/>
            <person name="Mondo S."/>
            <person name="Pangilinan J."/>
            <person name="Riley R."/>
            <person name="Labutti K."/>
            <person name="Andreopoulos B."/>
            <person name="Lipzen A."/>
            <person name="Chen C."/>
            <person name="Yanf M."/>
            <person name="Daum C."/>
            <person name="Ng V."/>
            <person name="Clum A."/>
            <person name="Ohm R."/>
            <person name="Martin F."/>
            <person name="Silar P."/>
            <person name="Natvig D."/>
            <person name="Lalanne C."/>
            <person name="Gautier V."/>
            <person name="Ament-Velasquez S.L."/>
            <person name="Kruys A."/>
            <person name="Hutchinson M.I."/>
            <person name="Powell A.J."/>
            <person name="Barry K."/>
            <person name="Miller A.N."/>
            <person name="Grigoriev I.V."/>
            <person name="Debuchy R."/>
            <person name="Gladieux P."/>
            <person name="Thoren M.H."/>
            <person name="Johannesson H."/>
        </authorList>
    </citation>
    <scope>NUCLEOTIDE SEQUENCE</scope>
    <source>
        <strain evidence="10">CBS 538.74</strain>
    </source>
</reference>
<evidence type="ECO:0000256" key="9">
    <source>
        <dbReference type="ARBA" id="ARBA00035112"/>
    </source>
</evidence>
<evidence type="ECO:0000256" key="5">
    <source>
        <dbReference type="ARBA" id="ARBA00023002"/>
    </source>
</evidence>
<reference evidence="10" key="1">
    <citation type="journal article" date="2023" name="Mol. Phylogenet. Evol.">
        <title>Genome-scale phylogeny and comparative genomics of the fungal order Sordariales.</title>
        <authorList>
            <person name="Hensen N."/>
            <person name="Bonometti L."/>
            <person name="Westerberg I."/>
            <person name="Brannstrom I.O."/>
            <person name="Guillou S."/>
            <person name="Cros-Aarteil S."/>
            <person name="Calhoun S."/>
            <person name="Haridas S."/>
            <person name="Kuo A."/>
            <person name="Mondo S."/>
            <person name="Pangilinan J."/>
            <person name="Riley R."/>
            <person name="LaButti K."/>
            <person name="Andreopoulos B."/>
            <person name="Lipzen A."/>
            <person name="Chen C."/>
            <person name="Yan M."/>
            <person name="Daum C."/>
            <person name="Ng V."/>
            <person name="Clum A."/>
            <person name="Steindorff A."/>
            <person name="Ohm R.A."/>
            <person name="Martin F."/>
            <person name="Silar P."/>
            <person name="Natvig D.O."/>
            <person name="Lalanne C."/>
            <person name="Gautier V."/>
            <person name="Ament-Velasquez S.L."/>
            <person name="Kruys A."/>
            <person name="Hutchinson M.I."/>
            <person name="Powell A.J."/>
            <person name="Barry K."/>
            <person name="Miller A.N."/>
            <person name="Grigoriev I.V."/>
            <person name="Debuchy R."/>
            <person name="Gladieux P."/>
            <person name="Hiltunen Thoren M."/>
            <person name="Johannesson H."/>
        </authorList>
    </citation>
    <scope>NUCLEOTIDE SEQUENCE</scope>
    <source>
        <strain evidence="10">CBS 538.74</strain>
    </source>
</reference>
<keyword evidence="8" id="KW-0325">Glycoprotein</keyword>
<dbReference type="InterPro" id="IPR021765">
    <property type="entry name" value="UstYa-like"/>
</dbReference>
<evidence type="ECO:0000256" key="8">
    <source>
        <dbReference type="ARBA" id="ARBA00023180"/>
    </source>
</evidence>
<comment type="subcellular location">
    <subcellularLocation>
        <location evidence="1">Membrane</location>
        <topology evidence="1">Single-pass membrane protein</topology>
    </subcellularLocation>
</comment>